<keyword evidence="1" id="KW-0472">Membrane</keyword>
<dbReference type="EMBL" id="QKWW01000052">
    <property type="protein sequence ID" value="PZT54206.1"/>
    <property type="molecule type" value="Genomic_DNA"/>
</dbReference>
<feature type="transmembrane region" description="Helical" evidence="1">
    <location>
        <begin position="7"/>
        <end position="26"/>
    </location>
</feature>
<proteinExistence type="predicted"/>
<reference evidence="2 3" key="1">
    <citation type="submission" date="2018-06" db="EMBL/GenBank/DDBJ databases">
        <title>Isolation of heavy metals resistant Paenibacillus silvae NC2 from Gold-Copper mine in ZiJin, China.</title>
        <authorList>
            <person name="Xu J."/>
            <person name="Mazhar H.S."/>
            <person name="Rensing C."/>
        </authorList>
    </citation>
    <scope>NUCLEOTIDE SEQUENCE [LARGE SCALE GENOMIC DNA]</scope>
    <source>
        <strain evidence="2 3">NC2</strain>
    </source>
</reference>
<name>A0A2W6P7S1_9BACL</name>
<protein>
    <submittedName>
        <fullName evidence="2">Uncharacterized protein</fullName>
    </submittedName>
</protein>
<evidence type="ECO:0000313" key="3">
    <source>
        <dbReference type="Proteomes" id="UP000249204"/>
    </source>
</evidence>
<evidence type="ECO:0000313" key="2">
    <source>
        <dbReference type="EMBL" id="PZT54206.1"/>
    </source>
</evidence>
<feature type="transmembrane region" description="Helical" evidence="1">
    <location>
        <begin position="32"/>
        <end position="52"/>
    </location>
</feature>
<dbReference type="RefSeq" id="WP_111271638.1">
    <property type="nucleotide sequence ID" value="NZ_QKWW01000052.1"/>
</dbReference>
<accession>A0A2W6P7S1</accession>
<gene>
    <name evidence="2" type="ORF">DN757_18330</name>
</gene>
<dbReference type="AlphaFoldDB" id="A0A2W6P7S1"/>
<keyword evidence="1" id="KW-1133">Transmembrane helix</keyword>
<comment type="caution">
    <text evidence="2">The sequence shown here is derived from an EMBL/GenBank/DDBJ whole genome shotgun (WGS) entry which is preliminary data.</text>
</comment>
<dbReference type="Proteomes" id="UP000249204">
    <property type="component" value="Unassembled WGS sequence"/>
</dbReference>
<evidence type="ECO:0000256" key="1">
    <source>
        <dbReference type="SAM" id="Phobius"/>
    </source>
</evidence>
<organism evidence="2 3">
    <name type="scientific">Paenibacillus silvae</name>
    <dbReference type="NCBI Taxonomy" id="1325358"/>
    <lineage>
        <taxon>Bacteria</taxon>
        <taxon>Bacillati</taxon>
        <taxon>Bacillota</taxon>
        <taxon>Bacilli</taxon>
        <taxon>Bacillales</taxon>
        <taxon>Paenibacillaceae</taxon>
        <taxon>Paenibacillus</taxon>
    </lineage>
</organism>
<sequence length="87" mass="9651">MKLIMDRIYLIGFYLLSILLMTRGLHIVEYCLISGGTLALIAIATSLFHTNHSKMDLFVNKLRVVGKIMLAAVLTALLIKGIIFLSS</sequence>
<feature type="transmembrane region" description="Helical" evidence="1">
    <location>
        <begin position="64"/>
        <end position="85"/>
    </location>
</feature>
<keyword evidence="1" id="KW-0812">Transmembrane</keyword>